<evidence type="ECO:0000313" key="3">
    <source>
        <dbReference type="Proteomes" id="UP000191905"/>
    </source>
</evidence>
<protein>
    <recommendedName>
        <fullName evidence="4">Lipoprotein</fullName>
    </recommendedName>
</protein>
<feature type="region of interest" description="Disordered" evidence="1">
    <location>
        <begin position="185"/>
        <end position="214"/>
    </location>
</feature>
<gene>
    <name evidence="2" type="ORF">BFN67_03575</name>
</gene>
<dbReference type="Proteomes" id="UP000191905">
    <property type="component" value="Unassembled WGS sequence"/>
</dbReference>
<evidence type="ECO:0000313" key="2">
    <source>
        <dbReference type="EMBL" id="OQM74943.1"/>
    </source>
</evidence>
<name>A0A1V8RP91_9HYPH</name>
<feature type="region of interest" description="Disordered" evidence="1">
    <location>
        <begin position="1"/>
        <end position="33"/>
    </location>
</feature>
<evidence type="ECO:0008006" key="4">
    <source>
        <dbReference type="Google" id="ProtNLM"/>
    </source>
</evidence>
<organism evidence="2 3">
    <name type="scientific">Manganibacter manganicus</name>
    <dbReference type="NCBI Taxonomy" id="1873176"/>
    <lineage>
        <taxon>Bacteria</taxon>
        <taxon>Pseudomonadati</taxon>
        <taxon>Pseudomonadota</taxon>
        <taxon>Alphaproteobacteria</taxon>
        <taxon>Hyphomicrobiales</taxon>
        <taxon>Phyllobacteriaceae</taxon>
        <taxon>Manganibacter</taxon>
    </lineage>
</organism>
<dbReference type="AlphaFoldDB" id="A0A1V8RP91"/>
<proteinExistence type="predicted"/>
<evidence type="ECO:0000256" key="1">
    <source>
        <dbReference type="SAM" id="MobiDB-lite"/>
    </source>
</evidence>
<feature type="compositionally biased region" description="Polar residues" evidence="1">
    <location>
        <begin position="204"/>
        <end position="214"/>
    </location>
</feature>
<dbReference type="EMBL" id="MDET01000023">
    <property type="protein sequence ID" value="OQM74943.1"/>
    <property type="molecule type" value="Genomic_DNA"/>
</dbReference>
<comment type="caution">
    <text evidence="2">The sequence shown here is derived from an EMBL/GenBank/DDBJ whole genome shotgun (WGS) entry which is preliminary data.</text>
</comment>
<reference evidence="2 3" key="1">
    <citation type="journal article" date="2016" name="Int. J. Syst. Evol. Microbiol.">
        <title>Pseudaminobacter manganicus sp. nov., isolated from sludge of a manganese mine.</title>
        <authorList>
            <person name="Li J."/>
            <person name="Huang J."/>
            <person name="Liao S."/>
            <person name="Wang G."/>
        </authorList>
    </citation>
    <scope>NUCLEOTIDE SEQUENCE [LARGE SCALE GENOMIC DNA]</scope>
    <source>
        <strain evidence="2 3">JH-7</strain>
    </source>
</reference>
<sequence length="214" mass="22519">MLALAGCQSSGGNKNVLDVDGKQTPVPPPPSDKVKASDLLAYCPRVTLRDGTAYFNSYARGGQDDPAKLIYQAAITEVSRDCSRANGTLTMKVGVAGKIVPGPLGKPGAITMPIRVVVTHGDEVLYTKLHKDQVQVADTSAATQFVFTDPSVSVPEPSDKGYQVLVGFDEGPINAAKAAARPVKKKVRRVVKKPAPEAPAKPKGSQSSISDIPR</sequence>
<keyword evidence="3" id="KW-1185">Reference proteome</keyword>
<accession>A0A1V8RP91</accession>
<dbReference type="STRING" id="1873176.BFN67_03575"/>